<comment type="caution">
    <text evidence="2">The sequence shown here is derived from an EMBL/GenBank/DDBJ whole genome shotgun (WGS) entry which is preliminary data.</text>
</comment>
<protein>
    <submittedName>
        <fullName evidence="2">Uncharacterized protein</fullName>
    </submittedName>
</protein>
<feature type="region of interest" description="Disordered" evidence="1">
    <location>
        <begin position="1"/>
        <end position="30"/>
    </location>
</feature>
<sequence length="89" mass="10069">MLSDKLERLRRKAGGLPQHADPLRGDRARDPSMGLNGWAWVKRHGMAWVGLVAVGREGFQARSSRERAEAMMLQEREEGCRRRAASIAR</sequence>
<accession>A0A086TDF4</accession>
<dbReference type="Proteomes" id="UP000029964">
    <property type="component" value="Unassembled WGS sequence"/>
</dbReference>
<keyword evidence="3" id="KW-1185">Reference proteome</keyword>
<evidence type="ECO:0000256" key="1">
    <source>
        <dbReference type="SAM" id="MobiDB-lite"/>
    </source>
</evidence>
<organism evidence="2 3">
    <name type="scientific">Hapsidospora chrysogenum (strain ATCC 11550 / CBS 779.69 / DSM 880 / IAM 14645 / JCM 23072 / IMI 49137)</name>
    <name type="common">Acremonium chrysogenum</name>
    <dbReference type="NCBI Taxonomy" id="857340"/>
    <lineage>
        <taxon>Eukaryota</taxon>
        <taxon>Fungi</taxon>
        <taxon>Dikarya</taxon>
        <taxon>Ascomycota</taxon>
        <taxon>Pezizomycotina</taxon>
        <taxon>Sordariomycetes</taxon>
        <taxon>Hypocreomycetidae</taxon>
        <taxon>Hypocreales</taxon>
        <taxon>Bionectriaceae</taxon>
        <taxon>Hapsidospora</taxon>
    </lineage>
</organism>
<dbReference type="AlphaFoldDB" id="A0A086TDF4"/>
<reference evidence="3" key="1">
    <citation type="journal article" date="2014" name="Genome Announc.">
        <title>Genome sequence and annotation of Acremonium chrysogenum, producer of the beta-lactam antibiotic cephalosporin C.</title>
        <authorList>
            <person name="Terfehr D."/>
            <person name="Dahlmann T.A."/>
            <person name="Specht T."/>
            <person name="Zadra I."/>
            <person name="Kuernsteiner H."/>
            <person name="Kueck U."/>
        </authorList>
    </citation>
    <scope>NUCLEOTIDE SEQUENCE [LARGE SCALE GENOMIC DNA]</scope>
    <source>
        <strain evidence="3">ATCC 11550 / CBS 779.69 / DSM 880 / IAM 14645 / JCM 23072 / IMI 49137</strain>
    </source>
</reference>
<dbReference type="HOGENOM" id="CLU_2454174_0_0_1"/>
<gene>
    <name evidence="2" type="ORF">ACRE_018120</name>
</gene>
<feature type="compositionally biased region" description="Basic and acidic residues" evidence="1">
    <location>
        <begin position="21"/>
        <end position="30"/>
    </location>
</feature>
<evidence type="ECO:0000313" key="3">
    <source>
        <dbReference type="Proteomes" id="UP000029964"/>
    </source>
</evidence>
<evidence type="ECO:0000313" key="2">
    <source>
        <dbReference type="EMBL" id="KFH47386.1"/>
    </source>
</evidence>
<proteinExistence type="predicted"/>
<dbReference type="EMBL" id="JPKY01000010">
    <property type="protein sequence ID" value="KFH47386.1"/>
    <property type="molecule type" value="Genomic_DNA"/>
</dbReference>
<name>A0A086TDF4_HAPC1</name>